<organism evidence="4 5">
    <name type="scientific">Ophiobolus disseminans</name>
    <dbReference type="NCBI Taxonomy" id="1469910"/>
    <lineage>
        <taxon>Eukaryota</taxon>
        <taxon>Fungi</taxon>
        <taxon>Dikarya</taxon>
        <taxon>Ascomycota</taxon>
        <taxon>Pezizomycotina</taxon>
        <taxon>Dothideomycetes</taxon>
        <taxon>Pleosporomycetidae</taxon>
        <taxon>Pleosporales</taxon>
        <taxon>Pleosporineae</taxon>
        <taxon>Phaeosphaeriaceae</taxon>
        <taxon>Ophiobolus</taxon>
    </lineage>
</organism>
<dbReference type="Pfam" id="PF13821">
    <property type="entry name" value="DUF4187"/>
    <property type="match status" value="1"/>
</dbReference>
<dbReference type="Proteomes" id="UP000799424">
    <property type="component" value="Unassembled WGS sequence"/>
</dbReference>
<dbReference type="GO" id="GO:0000776">
    <property type="term" value="C:kinetochore"/>
    <property type="evidence" value="ECO:0007669"/>
    <property type="project" value="TreeGrafter"/>
</dbReference>
<feature type="domain" description="C2H2-type" evidence="3">
    <location>
        <begin position="662"/>
        <end position="685"/>
    </location>
</feature>
<dbReference type="Pfam" id="PF04959">
    <property type="entry name" value="ARS2"/>
    <property type="match status" value="1"/>
</dbReference>
<dbReference type="EMBL" id="MU006218">
    <property type="protein sequence ID" value="KAF2831049.1"/>
    <property type="molecule type" value="Genomic_DNA"/>
</dbReference>
<dbReference type="InterPro" id="IPR021933">
    <property type="entry name" value="SERRATE/Ars2_N"/>
</dbReference>
<feature type="compositionally biased region" description="Basic and acidic residues" evidence="2">
    <location>
        <begin position="333"/>
        <end position="342"/>
    </location>
</feature>
<evidence type="ECO:0000259" key="3">
    <source>
        <dbReference type="PROSITE" id="PS00028"/>
    </source>
</evidence>
<keyword evidence="5" id="KW-1185">Reference proteome</keyword>
<feature type="compositionally biased region" description="Basic and acidic residues" evidence="2">
    <location>
        <begin position="7"/>
        <end position="19"/>
    </location>
</feature>
<keyword evidence="1" id="KW-0175">Coiled coil</keyword>
<feature type="compositionally biased region" description="Basic and acidic residues" evidence="2">
    <location>
        <begin position="38"/>
        <end position="57"/>
    </location>
</feature>
<feature type="region of interest" description="Disordered" evidence="2">
    <location>
        <begin position="329"/>
        <end position="362"/>
    </location>
</feature>
<feature type="region of interest" description="Disordered" evidence="2">
    <location>
        <begin position="1"/>
        <end position="88"/>
    </location>
</feature>
<proteinExistence type="predicted"/>
<dbReference type="PANTHER" id="PTHR21032">
    <property type="entry name" value="G PATCH DOMAIN-CONTAINING PROTEIN 11"/>
    <property type="match status" value="1"/>
</dbReference>
<feature type="region of interest" description="Disordered" evidence="2">
    <location>
        <begin position="762"/>
        <end position="865"/>
    </location>
</feature>
<feature type="compositionally biased region" description="Gly residues" evidence="2">
    <location>
        <begin position="855"/>
        <end position="865"/>
    </location>
</feature>
<dbReference type="Pfam" id="PF12066">
    <property type="entry name" value="SERRATE_Ars2_N"/>
    <property type="match status" value="1"/>
</dbReference>
<accession>A0A6A7AEC9</accession>
<dbReference type="OrthoDB" id="342064at2759"/>
<feature type="region of interest" description="Disordered" evidence="2">
    <location>
        <begin position="566"/>
        <end position="603"/>
    </location>
</feature>
<feature type="compositionally biased region" description="Acidic residues" evidence="2">
    <location>
        <begin position="478"/>
        <end position="495"/>
    </location>
</feature>
<protein>
    <recommendedName>
        <fullName evidence="3">C2H2-type domain-containing protein</fullName>
    </recommendedName>
</protein>
<dbReference type="AlphaFoldDB" id="A0A6A7AEC9"/>
<dbReference type="PANTHER" id="PTHR21032:SF2">
    <property type="entry name" value="RESISTANCE PROTEIN ARS2, PUTATIVE (AFU_ORTHOLOGUE AFUA_2G14710)-RELATED"/>
    <property type="match status" value="1"/>
</dbReference>
<gene>
    <name evidence="4" type="ORF">CC86DRAFT_134196</name>
</gene>
<evidence type="ECO:0000256" key="1">
    <source>
        <dbReference type="SAM" id="Coils"/>
    </source>
</evidence>
<sequence>MDSYTATREDSRPPADSYRRRSPVTTDRRVRRRSRSPHTIDRYQPDRSRDYDQPLRRDLHRRRSSPPPVQAGIDRYVPGQDNFTPTYTTNPIPNPMALEYQVGFNYFAEWWRVEQVIKDEKERAKNGGRKPILKGEREAREERGKEREQIQAAYDEYKEKLQVQMAKTFVDKHNGEEWFKERYDPEYDQAFKQKLKEYRHGIYADWERQLDEGYYDEFTLEGIYKNDSNGAGGIVEKEEGETTAANEVLGVGDLLPCKGGEIRDESAFQPTLLIKTIAPTVNREKVEEFCKEHLGEGPGGFKWLSMSDPNPLKKCHRIGWVILHPGDEQPMIIDDRGDGRGEDGEEGSIDEKHTVSQGPQGTAQRALEALNGKTVNDEVRGNFTCHVGIHEPPAAPRKKALWDLFSAPERIERDLELAERLVRKLDSDLNAGHEEDDEPPQELDGVTKIELRVEDIRSKGWLQPPANAPAPIKKERDPEDLEEGEDEVMEDEEGTFDDEVDDEELLVKKKKLDLLIEYLRRVYNFCFFCVFESDSVHELIRKCAGGHLRRPRASLTTAAKATARATANGQAFPYRKQELQGDGENNGDSPVEERKPVKLSGKSQQQLQRAFNWVKTYEEKLLQLLEPEKVDIRKLGGKPLEEAMDDELARYVKQEDESKWRCKVPECTKLFKGQHFWRKHVEKRHPEWLEKLEKDLRLVNAYVVDPAHIAPSRSDANSNGHFPMGNHVQATGTPRGFNLASMTMGMPGNGMQNGMNMGGMFNPAMGNWDPNAPHDDRQSGPMRRGGARFNNNRTGPYDRQNRDGRNRPAGANGRLTPPPRNGGRPGVQRFGDGGPGPAVSTQGRQIKSYEDLDDVGGGGSGELNY</sequence>
<dbReference type="InterPro" id="IPR025239">
    <property type="entry name" value="DUF4187"/>
</dbReference>
<dbReference type="InterPro" id="IPR039249">
    <property type="entry name" value="GPATCH11"/>
</dbReference>
<dbReference type="SMART" id="SM01173">
    <property type="entry name" value="DUF4187"/>
    <property type="match status" value="1"/>
</dbReference>
<feature type="region of interest" description="Disordered" evidence="2">
    <location>
        <begin position="460"/>
        <end position="495"/>
    </location>
</feature>
<evidence type="ECO:0000313" key="5">
    <source>
        <dbReference type="Proteomes" id="UP000799424"/>
    </source>
</evidence>
<evidence type="ECO:0000256" key="2">
    <source>
        <dbReference type="SAM" id="MobiDB-lite"/>
    </source>
</evidence>
<evidence type="ECO:0000313" key="4">
    <source>
        <dbReference type="EMBL" id="KAF2831049.1"/>
    </source>
</evidence>
<dbReference type="InterPro" id="IPR007042">
    <property type="entry name" value="SERRATE/Ars2_C"/>
</dbReference>
<feature type="coiled-coil region" evidence="1">
    <location>
        <begin position="136"/>
        <end position="167"/>
    </location>
</feature>
<name>A0A6A7AEC9_9PLEO</name>
<dbReference type="PROSITE" id="PS00028">
    <property type="entry name" value="ZINC_FINGER_C2H2_1"/>
    <property type="match status" value="1"/>
</dbReference>
<reference evidence="4" key="1">
    <citation type="journal article" date="2020" name="Stud. Mycol.">
        <title>101 Dothideomycetes genomes: a test case for predicting lifestyles and emergence of pathogens.</title>
        <authorList>
            <person name="Haridas S."/>
            <person name="Albert R."/>
            <person name="Binder M."/>
            <person name="Bloem J."/>
            <person name="Labutti K."/>
            <person name="Salamov A."/>
            <person name="Andreopoulos B."/>
            <person name="Baker S."/>
            <person name="Barry K."/>
            <person name="Bills G."/>
            <person name="Bluhm B."/>
            <person name="Cannon C."/>
            <person name="Castanera R."/>
            <person name="Culley D."/>
            <person name="Daum C."/>
            <person name="Ezra D."/>
            <person name="Gonzalez J."/>
            <person name="Henrissat B."/>
            <person name="Kuo A."/>
            <person name="Liang C."/>
            <person name="Lipzen A."/>
            <person name="Lutzoni F."/>
            <person name="Magnuson J."/>
            <person name="Mondo S."/>
            <person name="Nolan M."/>
            <person name="Ohm R."/>
            <person name="Pangilinan J."/>
            <person name="Park H.-J."/>
            <person name="Ramirez L."/>
            <person name="Alfaro M."/>
            <person name="Sun H."/>
            <person name="Tritt A."/>
            <person name="Yoshinaga Y."/>
            <person name="Zwiers L.-H."/>
            <person name="Turgeon B."/>
            <person name="Goodwin S."/>
            <person name="Spatafora J."/>
            <person name="Crous P."/>
            <person name="Grigoriev I."/>
        </authorList>
    </citation>
    <scope>NUCLEOTIDE SEQUENCE</scope>
    <source>
        <strain evidence="4">CBS 113818</strain>
    </source>
</reference>
<dbReference type="InterPro" id="IPR013087">
    <property type="entry name" value="Znf_C2H2_type"/>
</dbReference>